<keyword evidence="3" id="KW-1185">Reference proteome</keyword>
<comment type="caution">
    <text evidence="2">The sequence shown here is derived from an EMBL/GenBank/DDBJ whole genome shotgun (WGS) entry which is preliminary data.</text>
</comment>
<dbReference type="AlphaFoldDB" id="A0A6G1E288"/>
<reference evidence="2 3" key="1">
    <citation type="submission" date="2019-11" db="EMBL/GenBank/DDBJ databases">
        <title>Whole genome sequence of Oryza granulata.</title>
        <authorList>
            <person name="Li W."/>
        </authorList>
    </citation>
    <scope>NUCLEOTIDE SEQUENCE [LARGE SCALE GENOMIC DNA]</scope>
    <source>
        <strain evidence="3">cv. Menghai</strain>
        <tissue evidence="2">Leaf</tissue>
    </source>
</reference>
<sequence length="105" mass="10764">MAREWARVGCGGPRVSVMIGRASREWGPGGGLLGVGGGPRGHGPVQQRPTVHGPGVGRERRQRVEWGLGVRGAGIHRPRSAVDQGGTGPPDDESGKGIGSACARL</sequence>
<evidence type="ECO:0000313" key="3">
    <source>
        <dbReference type="Proteomes" id="UP000479710"/>
    </source>
</evidence>
<dbReference type="Proteomes" id="UP000479710">
    <property type="component" value="Unassembled WGS sequence"/>
</dbReference>
<accession>A0A6G1E288</accession>
<evidence type="ECO:0000256" key="1">
    <source>
        <dbReference type="SAM" id="MobiDB-lite"/>
    </source>
</evidence>
<protein>
    <submittedName>
        <fullName evidence="2">Uncharacterized protein</fullName>
    </submittedName>
</protein>
<feature type="compositionally biased region" description="Gly residues" evidence="1">
    <location>
        <begin position="27"/>
        <end position="41"/>
    </location>
</feature>
<proteinExistence type="predicted"/>
<evidence type="ECO:0000313" key="2">
    <source>
        <dbReference type="EMBL" id="KAF0918676.1"/>
    </source>
</evidence>
<name>A0A6G1E288_9ORYZ</name>
<organism evidence="2 3">
    <name type="scientific">Oryza meyeriana var. granulata</name>
    <dbReference type="NCBI Taxonomy" id="110450"/>
    <lineage>
        <taxon>Eukaryota</taxon>
        <taxon>Viridiplantae</taxon>
        <taxon>Streptophyta</taxon>
        <taxon>Embryophyta</taxon>
        <taxon>Tracheophyta</taxon>
        <taxon>Spermatophyta</taxon>
        <taxon>Magnoliopsida</taxon>
        <taxon>Liliopsida</taxon>
        <taxon>Poales</taxon>
        <taxon>Poaceae</taxon>
        <taxon>BOP clade</taxon>
        <taxon>Oryzoideae</taxon>
        <taxon>Oryzeae</taxon>
        <taxon>Oryzinae</taxon>
        <taxon>Oryza</taxon>
        <taxon>Oryza meyeriana</taxon>
    </lineage>
</organism>
<gene>
    <name evidence="2" type="ORF">E2562_025605</name>
</gene>
<feature type="region of interest" description="Disordered" evidence="1">
    <location>
        <begin position="26"/>
        <end position="105"/>
    </location>
</feature>
<dbReference type="EMBL" id="SPHZ02000005">
    <property type="protein sequence ID" value="KAF0918676.1"/>
    <property type="molecule type" value="Genomic_DNA"/>
</dbReference>